<proteinExistence type="predicted"/>
<feature type="region of interest" description="Disordered" evidence="1">
    <location>
        <begin position="61"/>
        <end position="115"/>
    </location>
</feature>
<accession>A0A2P1JTN6</accession>
<organism evidence="2 3">
    <name type="scientific">Streptomyces phage Paedore</name>
    <dbReference type="NCBI Taxonomy" id="2108134"/>
    <lineage>
        <taxon>Viruses</taxon>
        <taxon>Duplodnaviria</taxon>
        <taxon>Heunggongvirae</taxon>
        <taxon>Uroviricota</taxon>
        <taxon>Caudoviricetes</taxon>
        <taxon>Arquatrovirinae</taxon>
        <taxon>Arequatrovirus</taxon>
        <taxon>Arequatrovirus paedore</taxon>
    </lineage>
</organism>
<dbReference type="EMBL" id="MH001460">
    <property type="protein sequence ID" value="AVO22511.1"/>
    <property type="molecule type" value="Genomic_DNA"/>
</dbReference>
<name>A0A2P1JTN6_9CAUD</name>
<feature type="compositionally biased region" description="Basic residues" evidence="1">
    <location>
        <begin position="81"/>
        <end position="103"/>
    </location>
</feature>
<keyword evidence="3" id="KW-1185">Reference proteome</keyword>
<evidence type="ECO:0000256" key="1">
    <source>
        <dbReference type="SAM" id="MobiDB-lite"/>
    </source>
</evidence>
<dbReference type="RefSeq" id="YP_010055894.1">
    <property type="nucleotide sequence ID" value="NC_054671.1"/>
</dbReference>
<feature type="compositionally biased region" description="Low complexity" evidence="1">
    <location>
        <begin position="71"/>
        <end position="80"/>
    </location>
</feature>
<evidence type="ECO:0000313" key="3">
    <source>
        <dbReference type="Proteomes" id="UP000240673"/>
    </source>
</evidence>
<evidence type="ECO:0000313" key="2">
    <source>
        <dbReference type="EMBL" id="AVO22511.1"/>
    </source>
</evidence>
<dbReference type="KEGG" id="vg:64471831"/>
<dbReference type="GeneID" id="64471831"/>
<feature type="compositionally biased region" description="Acidic residues" evidence="1">
    <location>
        <begin position="61"/>
        <end position="70"/>
    </location>
</feature>
<dbReference type="Proteomes" id="UP000240673">
    <property type="component" value="Segment"/>
</dbReference>
<gene>
    <name evidence="2" type="primary">28</name>
    <name evidence="2" type="ORF">PBI_PAEDORE_28</name>
</gene>
<reference evidence="2 3" key="1">
    <citation type="submission" date="2018-02" db="EMBL/GenBank/DDBJ databases">
        <authorList>
            <person name="Zack K.M."/>
            <person name="Dedrick R.M."/>
            <person name="Ward M."/>
            <person name="Garlena R.A."/>
            <person name="Russell D.A."/>
            <person name="Pope W.H."/>
            <person name="Jacobs-Sera D."/>
            <person name="Hatfull G.F."/>
        </authorList>
    </citation>
    <scope>NUCLEOTIDE SEQUENCE [LARGE SCALE GENOMIC DNA]</scope>
</reference>
<sequence length="115" mass="12671">MHRYRGSHTHIHTEGPMLLRACDIDKKTPAITYTITAGDGRSISKDLCEEHAEPFEEWLEEAEPVGEEPELAPVPAPAKKAPAKKAPAKKAVAKKAPVRRRPKVTSLAEIEAKKN</sequence>
<protein>
    <submittedName>
        <fullName evidence="2">DNA binding protein</fullName>
    </submittedName>
</protein>